<evidence type="ECO:0000313" key="3">
    <source>
        <dbReference type="Proteomes" id="UP000627292"/>
    </source>
</evidence>
<keyword evidence="3" id="KW-1185">Reference proteome</keyword>
<gene>
    <name evidence="2" type="ORF">GCM10011379_07160</name>
</gene>
<comment type="caution">
    <text evidence="2">The sequence shown here is derived from an EMBL/GenBank/DDBJ whole genome shotgun (WGS) entry which is preliminary data.</text>
</comment>
<dbReference type="SUPFAM" id="SSF51206">
    <property type="entry name" value="cAMP-binding domain-like"/>
    <property type="match status" value="1"/>
</dbReference>
<protein>
    <submittedName>
        <fullName evidence="2">Cyclic nucleotide-binding protein</fullName>
    </submittedName>
</protein>
<dbReference type="SMART" id="SM00100">
    <property type="entry name" value="cNMP"/>
    <property type="match status" value="1"/>
</dbReference>
<evidence type="ECO:0000259" key="1">
    <source>
        <dbReference type="PROSITE" id="PS50042"/>
    </source>
</evidence>
<dbReference type="CDD" id="cd00038">
    <property type="entry name" value="CAP_ED"/>
    <property type="match status" value="1"/>
</dbReference>
<dbReference type="Proteomes" id="UP000627292">
    <property type="component" value="Unassembled WGS sequence"/>
</dbReference>
<reference evidence="2" key="2">
    <citation type="submission" date="2020-09" db="EMBL/GenBank/DDBJ databases">
        <authorList>
            <person name="Sun Q."/>
            <person name="Zhou Y."/>
        </authorList>
    </citation>
    <scope>NUCLEOTIDE SEQUENCE</scope>
    <source>
        <strain evidence="2">CGMCC 1.15290</strain>
    </source>
</reference>
<dbReference type="RefSeq" id="WP_229687708.1">
    <property type="nucleotide sequence ID" value="NZ_BMIB01000001.1"/>
</dbReference>
<feature type="domain" description="Cyclic nucleotide-binding" evidence="1">
    <location>
        <begin position="17"/>
        <end position="120"/>
    </location>
</feature>
<dbReference type="InterPro" id="IPR018490">
    <property type="entry name" value="cNMP-bd_dom_sf"/>
</dbReference>
<proteinExistence type="predicted"/>
<reference evidence="2" key="1">
    <citation type="journal article" date="2014" name="Int. J. Syst. Evol. Microbiol.">
        <title>Complete genome sequence of Corynebacterium casei LMG S-19264T (=DSM 44701T), isolated from a smear-ripened cheese.</title>
        <authorList>
            <consortium name="US DOE Joint Genome Institute (JGI-PGF)"/>
            <person name="Walter F."/>
            <person name="Albersmeier A."/>
            <person name="Kalinowski J."/>
            <person name="Ruckert C."/>
        </authorList>
    </citation>
    <scope>NUCLEOTIDE SEQUENCE</scope>
    <source>
        <strain evidence="2">CGMCC 1.15290</strain>
    </source>
</reference>
<dbReference type="InterPro" id="IPR000595">
    <property type="entry name" value="cNMP-bd_dom"/>
</dbReference>
<evidence type="ECO:0000313" key="2">
    <source>
        <dbReference type="EMBL" id="GGH59885.1"/>
    </source>
</evidence>
<accession>A0A917INP7</accession>
<dbReference type="EMBL" id="BMIB01000001">
    <property type="protein sequence ID" value="GGH59885.1"/>
    <property type="molecule type" value="Genomic_DNA"/>
</dbReference>
<dbReference type="InterPro" id="IPR014710">
    <property type="entry name" value="RmlC-like_jellyroll"/>
</dbReference>
<name>A0A917INP7_9BACT</name>
<dbReference type="Pfam" id="PF00027">
    <property type="entry name" value="cNMP_binding"/>
    <property type="match status" value="1"/>
</dbReference>
<dbReference type="PROSITE" id="PS50042">
    <property type="entry name" value="CNMP_BINDING_3"/>
    <property type="match status" value="1"/>
</dbReference>
<dbReference type="Gene3D" id="2.60.120.10">
    <property type="entry name" value="Jelly Rolls"/>
    <property type="match status" value="1"/>
</dbReference>
<sequence>MEDENLIATTLIPFFNNYFPLNSKEKEEVLERFSQRKIKRRGMLLQQGDVCKFFYFVVSGCLKMYVTDDAGKEHNLQFAIEQEWISDLSSFYSEKPSQVFIEAIEPTVVLQIKHADLLHLYIHYHKFDRNFRIITEQKYIALQKRTLENISTSAEVRYHNFVAQHPALALRLPNTQIASYLGITPEFLSKIRKNFTQPS</sequence>
<organism evidence="2 3">
    <name type="scientific">Filimonas zeae</name>
    <dbReference type="NCBI Taxonomy" id="1737353"/>
    <lineage>
        <taxon>Bacteria</taxon>
        <taxon>Pseudomonadati</taxon>
        <taxon>Bacteroidota</taxon>
        <taxon>Chitinophagia</taxon>
        <taxon>Chitinophagales</taxon>
        <taxon>Chitinophagaceae</taxon>
        <taxon>Filimonas</taxon>
    </lineage>
</organism>
<dbReference type="AlphaFoldDB" id="A0A917INP7"/>